<feature type="compositionally biased region" description="Low complexity" evidence="1">
    <location>
        <begin position="459"/>
        <end position="468"/>
    </location>
</feature>
<evidence type="ECO:0000313" key="4">
    <source>
        <dbReference type="Proteomes" id="UP001151760"/>
    </source>
</evidence>
<organism evidence="3 4">
    <name type="scientific">Tanacetum coccineum</name>
    <dbReference type="NCBI Taxonomy" id="301880"/>
    <lineage>
        <taxon>Eukaryota</taxon>
        <taxon>Viridiplantae</taxon>
        <taxon>Streptophyta</taxon>
        <taxon>Embryophyta</taxon>
        <taxon>Tracheophyta</taxon>
        <taxon>Spermatophyta</taxon>
        <taxon>Magnoliopsida</taxon>
        <taxon>eudicotyledons</taxon>
        <taxon>Gunneridae</taxon>
        <taxon>Pentapetalae</taxon>
        <taxon>asterids</taxon>
        <taxon>campanulids</taxon>
        <taxon>Asterales</taxon>
        <taxon>Asteraceae</taxon>
        <taxon>Asteroideae</taxon>
        <taxon>Anthemideae</taxon>
        <taxon>Anthemidinae</taxon>
        <taxon>Tanacetum</taxon>
    </lineage>
</organism>
<proteinExistence type="predicted"/>
<evidence type="ECO:0000256" key="1">
    <source>
        <dbReference type="SAM" id="MobiDB-lite"/>
    </source>
</evidence>
<comment type="caution">
    <text evidence="3">The sequence shown here is derived from an EMBL/GenBank/DDBJ whole genome shotgun (WGS) entry which is preliminary data.</text>
</comment>
<dbReference type="EMBL" id="BQNB010016180">
    <property type="protein sequence ID" value="GJT48763.1"/>
    <property type="molecule type" value="Genomic_DNA"/>
</dbReference>
<reference evidence="3" key="1">
    <citation type="journal article" date="2022" name="Int. J. Mol. Sci.">
        <title>Draft Genome of Tanacetum Coccineum: Genomic Comparison of Closely Related Tanacetum-Family Plants.</title>
        <authorList>
            <person name="Yamashiro T."/>
            <person name="Shiraishi A."/>
            <person name="Nakayama K."/>
            <person name="Satake H."/>
        </authorList>
    </citation>
    <scope>NUCLEOTIDE SEQUENCE</scope>
</reference>
<dbReference type="Proteomes" id="UP001151760">
    <property type="component" value="Unassembled WGS sequence"/>
</dbReference>
<sequence length="623" mass="68870">MSPSTGVSSSTEASGLNPRSNKKKDRITQTSSSNKKKNKVEDHPRIAKSSFNNVNRVSKLVCNANVKHSMLNTNSELICATCNECMLDAIHDLCFHDYLNDVNARVKSKFVKSKSAKSNMKKIWKPTGKVYTNVGYSWKPTGRIFGHTNHTLVPGLRLLQAYDQEVVLPSIDEFVAMEVHSPLVEQTNVVKSGGESYPPLPTQGTTPAGNTLGKSLYANVIGESSKKTLNIRTLYPPGGNGVDVVVLVESIRAVSVRFENFAYGFFLEKRVAYPVVANYVRNMYGKFGLVRSIFSSSTGRFSFKFNSMDGLNAMLENGTWFIRSHPIILKKWNPDVNLLKEDAGSVSVWVKLHGVPVAAFSEDGLSVITTKLGTPIMLDSYTADMCLQSWGRLSYARVMIELRADVELKDATVVEYPKNLGFGAGVGEIKNKKSSQAPKGIPVGPKMAFKPNQEYRTVSKNNTANSSSNKKKGVESTNKVSDSNHFEVLNSVDNDVEMGTNGGSSNLDKNRANSYGFSEAILVDEAGNPLKKVEYPNDHDSEDEVASDDNDMARSLASERTGFSTQSLLELWRDSYSYGDYDEDPYDDDMYEGNDLSKEIQTICDKLDICNTPKIRYAAEYNI</sequence>
<reference evidence="3" key="2">
    <citation type="submission" date="2022-01" db="EMBL/GenBank/DDBJ databases">
        <authorList>
            <person name="Yamashiro T."/>
            <person name="Shiraishi A."/>
            <person name="Satake H."/>
            <person name="Nakayama K."/>
        </authorList>
    </citation>
    <scope>NUCLEOTIDE SEQUENCE</scope>
</reference>
<feature type="region of interest" description="Disordered" evidence="1">
    <location>
        <begin position="457"/>
        <end position="485"/>
    </location>
</feature>
<evidence type="ECO:0000259" key="2">
    <source>
        <dbReference type="Pfam" id="PF14111"/>
    </source>
</evidence>
<feature type="compositionally biased region" description="Polar residues" evidence="1">
    <location>
        <begin position="1"/>
        <end position="19"/>
    </location>
</feature>
<dbReference type="PANTHER" id="PTHR31286">
    <property type="entry name" value="GLYCINE-RICH CELL WALL STRUCTURAL PROTEIN 1.8-LIKE"/>
    <property type="match status" value="1"/>
</dbReference>
<accession>A0ABQ5ED00</accession>
<dbReference type="PANTHER" id="PTHR31286:SF99">
    <property type="entry name" value="DUF4283 DOMAIN-CONTAINING PROTEIN"/>
    <property type="match status" value="1"/>
</dbReference>
<feature type="region of interest" description="Disordered" evidence="1">
    <location>
        <begin position="1"/>
        <end position="49"/>
    </location>
</feature>
<dbReference type="InterPro" id="IPR040256">
    <property type="entry name" value="At4g02000-like"/>
</dbReference>
<dbReference type="Pfam" id="PF14111">
    <property type="entry name" value="DUF4283"/>
    <property type="match status" value="1"/>
</dbReference>
<name>A0ABQ5ED00_9ASTR</name>
<protein>
    <submittedName>
        <fullName evidence="3">Retrotransposon protein, putative, ty1-copia subclass</fullName>
    </submittedName>
</protein>
<feature type="domain" description="DUF4283" evidence="2">
    <location>
        <begin position="257"/>
        <end position="338"/>
    </location>
</feature>
<keyword evidence="4" id="KW-1185">Reference proteome</keyword>
<evidence type="ECO:0000313" key="3">
    <source>
        <dbReference type="EMBL" id="GJT48763.1"/>
    </source>
</evidence>
<gene>
    <name evidence="3" type="ORF">Tco_0974920</name>
</gene>
<dbReference type="InterPro" id="IPR025558">
    <property type="entry name" value="DUF4283"/>
</dbReference>